<sequence>MRIVSVFRYGNNLAIRRCPNFDGGSILRDASLILRPVKPSWRTFLLEEKADADFMAERQNVMDEQ</sequence>
<dbReference type="OrthoDB" id="5298361at2"/>
<accession>A0A2N5EC63</accession>
<name>A0A2N5EC63_9GAMM</name>
<evidence type="ECO:0000313" key="1">
    <source>
        <dbReference type="EMBL" id="PLR39699.1"/>
    </source>
</evidence>
<dbReference type="AlphaFoldDB" id="A0A2N5EC63"/>
<dbReference type="EMBL" id="PJZF01000004">
    <property type="protein sequence ID" value="PLR39699.1"/>
    <property type="molecule type" value="Genomic_DNA"/>
</dbReference>
<comment type="caution">
    <text evidence="1">The sequence shown here is derived from an EMBL/GenBank/DDBJ whole genome shotgun (WGS) entry which is preliminary data.</text>
</comment>
<dbReference type="Proteomes" id="UP000234240">
    <property type="component" value="Unassembled WGS sequence"/>
</dbReference>
<evidence type="ECO:0000313" key="2">
    <source>
        <dbReference type="Proteomes" id="UP000234240"/>
    </source>
</evidence>
<dbReference type="RefSeq" id="WP_101815515.1">
    <property type="nucleotide sequence ID" value="NZ_PJZF01000004.1"/>
</dbReference>
<keyword evidence="2" id="KW-1185">Reference proteome</keyword>
<proteinExistence type="predicted"/>
<organism evidence="1 2">
    <name type="scientific">Chimaeribacter californicus</name>
    <dbReference type="NCBI Taxonomy" id="2060067"/>
    <lineage>
        <taxon>Bacteria</taxon>
        <taxon>Pseudomonadati</taxon>
        <taxon>Pseudomonadota</taxon>
        <taxon>Gammaproteobacteria</taxon>
        <taxon>Enterobacterales</taxon>
        <taxon>Yersiniaceae</taxon>
        <taxon>Chimaeribacter</taxon>
    </lineage>
</organism>
<gene>
    <name evidence="1" type="ORF">CYR55_07465</name>
</gene>
<protein>
    <submittedName>
        <fullName evidence="1">AbrB family transcriptional regulator</fullName>
    </submittedName>
</protein>
<reference evidence="1 2" key="1">
    <citation type="submission" date="2017-12" db="EMBL/GenBank/DDBJ databases">
        <title>Characterization of six clinical isolates of Enterochimera gen. nov., a novel genus of the Yersiniaciae family and the three species Enterochimera arupensis sp. nov., Enterochimera coloradensis sp. nov, and Enterochimera californica sp. nov.</title>
        <authorList>
            <person name="Rossi A."/>
            <person name="Fisher M."/>
        </authorList>
    </citation>
    <scope>NUCLEOTIDE SEQUENCE [LARGE SCALE GENOMIC DNA]</scope>
    <source>
        <strain evidence="2">2015-Iso6</strain>
    </source>
</reference>